<feature type="compositionally biased region" description="Polar residues" evidence="1">
    <location>
        <begin position="36"/>
        <end position="46"/>
    </location>
</feature>
<proteinExistence type="predicted"/>
<accession>A0A8T1TYU0</accession>
<sequence length="89" mass="10022">MWRPSQTESKFRDVKSMCTTSGEDENDAGEDVQQLAEDTNSSSEDQAQIEEDEERGYELQADLDEEEAVQDGVFLFGVLLEMAVNRLKG</sequence>
<evidence type="ECO:0000256" key="1">
    <source>
        <dbReference type="SAM" id="MobiDB-lite"/>
    </source>
</evidence>
<protein>
    <submittedName>
        <fullName evidence="2">Uncharacterized protein</fullName>
    </submittedName>
</protein>
<feature type="region of interest" description="Disordered" evidence="1">
    <location>
        <begin position="1"/>
        <end position="56"/>
    </location>
</feature>
<dbReference type="Proteomes" id="UP000688947">
    <property type="component" value="Unassembled WGS sequence"/>
</dbReference>
<dbReference type="AlphaFoldDB" id="A0A8T1TYU0"/>
<evidence type="ECO:0000313" key="2">
    <source>
        <dbReference type="EMBL" id="KAG6949000.1"/>
    </source>
</evidence>
<reference evidence="2" key="1">
    <citation type="submission" date="2021-01" db="EMBL/GenBank/DDBJ databases">
        <title>Phytophthora aleatoria, a newly-described species from Pinus radiata is distinct from Phytophthora cactorum isolates based on comparative genomics.</title>
        <authorList>
            <person name="Mcdougal R."/>
            <person name="Panda P."/>
            <person name="Williams N."/>
            <person name="Studholme D.J."/>
        </authorList>
    </citation>
    <scope>NUCLEOTIDE SEQUENCE</scope>
    <source>
        <strain evidence="2">NZFS 3830</strain>
    </source>
</reference>
<dbReference type="OrthoDB" id="128535at2759"/>
<gene>
    <name evidence="2" type="ORF">JG687_00015135</name>
</gene>
<comment type="caution">
    <text evidence="2">The sequence shown here is derived from an EMBL/GenBank/DDBJ whole genome shotgun (WGS) entry which is preliminary data.</text>
</comment>
<name>A0A8T1TYU0_9STRA</name>
<evidence type="ECO:0000313" key="3">
    <source>
        <dbReference type="Proteomes" id="UP000688947"/>
    </source>
</evidence>
<dbReference type="EMBL" id="JAENGZ010001305">
    <property type="protein sequence ID" value="KAG6949000.1"/>
    <property type="molecule type" value="Genomic_DNA"/>
</dbReference>
<organism evidence="2 3">
    <name type="scientific">Phytophthora cactorum</name>
    <dbReference type="NCBI Taxonomy" id="29920"/>
    <lineage>
        <taxon>Eukaryota</taxon>
        <taxon>Sar</taxon>
        <taxon>Stramenopiles</taxon>
        <taxon>Oomycota</taxon>
        <taxon>Peronosporomycetes</taxon>
        <taxon>Peronosporales</taxon>
        <taxon>Peronosporaceae</taxon>
        <taxon>Phytophthora</taxon>
    </lineage>
</organism>
<feature type="compositionally biased region" description="Acidic residues" evidence="1">
    <location>
        <begin position="47"/>
        <end position="56"/>
    </location>
</feature>